<keyword evidence="3" id="KW-1003">Cell membrane</keyword>
<dbReference type="GO" id="GO:0005886">
    <property type="term" value="C:plasma membrane"/>
    <property type="evidence" value="ECO:0007669"/>
    <property type="project" value="UniProtKB-SubCell"/>
</dbReference>
<dbReference type="AlphaFoldDB" id="A0A650EMR4"/>
<dbReference type="InterPro" id="IPR035906">
    <property type="entry name" value="MetI-like_sf"/>
</dbReference>
<evidence type="ECO:0000256" key="1">
    <source>
        <dbReference type="ARBA" id="ARBA00004651"/>
    </source>
</evidence>
<keyword evidence="2 7" id="KW-0813">Transport</keyword>
<keyword evidence="6 7" id="KW-0472">Membrane</keyword>
<evidence type="ECO:0000259" key="8">
    <source>
        <dbReference type="PROSITE" id="PS50928"/>
    </source>
</evidence>
<evidence type="ECO:0000256" key="7">
    <source>
        <dbReference type="RuleBase" id="RU363032"/>
    </source>
</evidence>
<feature type="domain" description="ABC transmembrane type-1" evidence="8">
    <location>
        <begin position="77"/>
        <end position="285"/>
    </location>
</feature>
<feature type="transmembrane region" description="Helical" evidence="7">
    <location>
        <begin position="12"/>
        <end position="34"/>
    </location>
</feature>
<feature type="transmembrane region" description="Helical" evidence="7">
    <location>
        <begin position="266"/>
        <end position="285"/>
    </location>
</feature>
<evidence type="ECO:0000313" key="9">
    <source>
        <dbReference type="EMBL" id="QGT50943.1"/>
    </source>
</evidence>
<dbReference type="PANTHER" id="PTHR43744">
    <property type="entry name" value="ABC TRANSPORTER PERMEASE PROTEIN MG189-RELATED-RELATED"/>
    <property type="match status" value="1"/>
</dbReference>
<dbReference type="GO" id="GO:0055085">
    <property type="term" value="P:transmembrane transport"/>
    <property type="evidence" value="ECO:0007669"/>
    <property type="project" value="InterPro"/>
</dbReference>
<evidence type="ECO:0000256" key="6">
    <source>
        <dbReference type="ARBA" id="ARBA00023136"/>
    </source>
</evidence>
<dbReference type="InterPro" id="IPR000515">
    <property type="entry name" value="MetI-like"/>
</dbReference>
<dbReference type="SUPFAM" id="SSF161098">
    <property type="entry name" value="MetI-like"/>
    <property type="match status" value="1"/>
</dbReference>
<evidence type="ECO:0000256" key="3">
    <source>
        <dbReference type="ARBA" id="ARBA00022475"/>
    </source>
</evidence>
<feature type="transmembrane region" description="Helical" evidence="7">
    <location>
        <begin position="74"/>
        <end position="100"/>
    </location>
</feature>
<sequence length="300" mass="33530">MLQKKAFRKWTLSGFVLNFVFVLLALACVIPFILVLSISVSSESSIIEYGYSLIPHEFSSAAYQYIALAKDTIFSAYGITIAVTVLGAILSVLVISLYAYPISRKDFKYRNFFTFFIFFTMLFSGGTVSWYMVCASTLHLKNTIWAMILPYAMNAWNVIVMKSFFASSIPNSIIESAKLDGAGEFRIFARLVMPLSLPGIATIALFATLTYWNDWWLPLMFITDTKLQNLQFLLQSMISKIQMLNENSGHMGNSTELLSKVPAEGARMALCVIAAGPILLVYPFFQKYFIQGLTVGAIKG</sequence>
<keyword evidence="4 7" id="KW-0812">Transmembrane</keyword>
<gene>
    <name evidence="9" type="ORF">Firmicute1046_0190</name>
</gene>
<protein>
    <submittedName>
        <fullName evidence="9">ABC transporter permease</fullName>
    </submittedName>
</protein>
<dbReference type="EMBL" id="MN577573">
    <property type="protein sequence ID" value="QGT50943.1"/>
    <property type="molecule type" value="Genomic_DNA"/>
</dbReference>
<comment type="similarity">
    <text evidence="7">Belongs to the binding-protein-dependent transport system permease family.</text>
</comment>
<dbReference type="Gene3D" id="1.10.3720.10">
    <property type="entry name" value="MetI-like"/>
    <property type="match status" value="1"/>
</dbReference>
<proteinExistence type="inferred from homology"/>
<feature type="transmembrane region" description="Helical" evidence="7">
    <location>
        <begin position="144"/>
        <end position="166"/>
    </location>
</feature>
<dbReference type="PROSITE" id="PS50928">
    <property type="entry name" value="ABC_TM1"/>
    <property type="match status" value="1"/>
</dbReference>
<accession>A0A650EMR4</accession>
<organism evidence="9">
    <name type="scientific">uncultured Bacillota bacterium</name>
    <dbReference type="NCBI Taxonomy" id="344338"/>
    <lineage>
        <taxon>Bacteria</taxon>
        <taxon>Bacillati</taxon>
        <taxon>Bacillota</taxon>
        <taxon>environmental samples</taxon>
    </lineage>
</organism>
<name>A0A650EMR4_9FIRM</name>
<dbReference type="Pfam" id="PF00528">
    <property type="entry name" value="BPD_transp_1"/>
    <property type="match status" value="1"/>
</dbReference>
<feature type="transmembrane region" description="Helical" evidence="7">
    <location>
        <begin position="187"/>
        <end position="212"/>
    </location>
</feature>
<comment type="subcellular location">
    <subcellularLocation>
        <location evidence="1 7">Cell membrane</location>
        <topology evidence="1 7">Multi-pass membrane protein</topology>
    </subcellularLocation>
</comment>
<evidence type="ECO:0000256" key="4">
    <source>
        <dbReference type="ARBA" id="ARBA00022692"/>
    </source>
</evidence>
<evidence type="ECO:0000256" key="5">
    <source>
        <dbReference type="ARBA" id="ARBA00022989"/>
    </source>
</evidence>
<evidence type="ECO:0000256" key="2">
    <source>
        <dbReference type="ARBA" id="ARBA00022448"/>
    </source>
</evidence>
<dbReference type="PROSITE" id="PS51257">
    <property type="entry name" value="PROKAR_LIPOPROTEIN"/>
    <property type="match status" value="1"/>
</dbReference>
<feature type="transmembrane region" description="Helical" evidence="7">
    <location>
        <begin position="112"/>
        <end position="132"/>
    </location>
</feature>
<dbReference type="CDD" id="cd06261">
    <property type="entry name" value="TM_PBP2"/>
    <property type="match status" value="1"/>
</dbReference>
<keyword evidence="5 7" id="KW-1133">Transmembrane helix</keyword>
<dbReference type="PANTHER" id="PTHR43744:SF9">
    <property type="entry name" value="POLYGALACTURONAN_RHAMNOGALACTURONAN TRANSPORT SYSTEM PERMEASE PROTEIN YTCP"/>
    <property type="match status" value="1"/>
</dbReference>
<reference evidence="9" key="1">
    <citation type="journal article" date="2020" name="J. ISSAAS">
        <title>Lactobacilli and other gastrointestinal microbiota of Peromyscus leucopus, reservoir host for agents of Lyme disease and other zoonoses in North America.</title>
        <authorList>
            <person name="Milovic A."/>
            <person name="Bassam K."/>
            <person name="Shao H."/>
            <person name="Chatzistamou I."/>
            <person name="Tufts D.M."/>
            <person name="Diuk-Wasser M."/>
            <person name="Barbour A.G."/>
        </authorList>
    </citation>
    <scope>NUCLEOTIDE SEQUENCE</scope>
    <source>
        <strain evidence="9">LL40</strain>
    </source>
</reference>